<dbReference type="EMBL" id="MU151464">
    <property type="protein sequence ID" value="KAF9443526.1"/>
    <property type="molecule type" value="Genomic_DNA"/>
</dbReference>
<feature type="compositionally biased region" description="Low complexity" evidence="1">
    <location>
        <begin position="130"/>
        <end position="144"/>
    </location>
</feature>
<evidence type="ECO:0000313" key="3">
    <source>
        <dbReference type="Proteomes" id="UP000807342"/>
    </source>
</evidence>
<evidence type="ECO:0000313" key="2">
    <source>
        <dbReference type="EMBL" id="KAF9443526.1"/>
    </source>
</evidence>
<feature type="compositionally biased region" description="Polar residues" evidence="1">
    <location>
        <begin position="116"/>
        <end position="129"/>
    </location>
</feature>
<feature type="region of interest" description="Disordered" evidence="1">
    <location>
        <begin position="1"/>
        <end position="248"/>
    </location>
</feature>
<dbReference type="Proteomes" id="UP000807342">
    <property type="component" value="Unassembled WGS sequence"/>
</dbReference>
<feature type="compositionally biased region" description="Pro residues" evidence="1">
    <location>
        <begin position="162"/>
        <end position="173"/>
    </location>
</feature>
<comment type="caution">
    <text evidence="2">The sequence shown here is derived from an EMBL/GenBank/DDBJ whole genome shotgun (WGS) entry which is preliminary data.</text>
</comment>
<dbReference type="AlphaFoldDB" id="A0A9P6BX07"/>
<feature type="compositionally biased region" description="Polar residues" evidence="1">
    <location>
        <begin position="1"/>
        <end position="35"/>
    </location>
</feature>
<proteinExistence type="predicted"/>
<sequence>MSASFEGASNFSISGGNFNRASGSVLTYNINPNSNRSKRRGSLPNLISADAATSSEGHARRRDRREESLQRPPPSPIASATSTPSHTFTVTASSNRPLSTRPTSTARHPPTPIRYTLSTSHQSSFANHTSSDPAPSALPPSSVAHTSEHGDDGINDPSNPLIIPPHPLPPPPFNTSHNAPLPPLGSLMNGENDITAPQLSQNWRPPSTSSWAPLIQPSTLGPSSRGNSTTFHYASSLSPGPQLGNGRLVNMVSDRVPLLKGRGGEAKRE</sequence>
<name>A0A9P6BX07_9AGAR</name>
<feature type="compositionally biased region" description="Polar residues" evidence="1">
    <location>
        <begin position="86"/>
        <end position="106"/>
    </location>
</feature>
<evidence type="ECO:0000256" key="1">
    <source>
        <dbReference type="SAM" id="MobiDB-lite"/>
    </source>
</evidence>
<organism evidence="2 3">
    <name type="scientific">Macrolepiota fuliginosa MF-IS2</name>
    <dbReference type="NCBI Taxonomy" id="1400762"/>
    <lineage>
        <taxon>Eukaryota</taxon>
        <taxon>Fungi</taxon>
        <taxon>Dikarya</taxon>
        <taxon>Basidiomycota</taxon>
        <taxon>Agaricomycotina</taxon>
        <taxon>Agaricomycetes</taxon>
        <taxon>Agaricomycetidae</taxon>
        <taxon>Agaricales</taxon>
        <taxon>Agaricineae</taxon>
        <taxon>Agaricaceae</taxon>
        <taxon>Macrolepiota</taxon>
    </lineage>
</organism>
<reference evidence="2" key="1">
    <citation type="submission" date="2020-11" db="EMBL/GenBank/DDBJ databases">
        <authorList>
            <consortium name="DOE Joint Genome Institute"/>
            <person name="Ahrendt S."/>
            <person name="Riley R."/>
            <person name="Andreopoulos W."/>
            <person name="Labutti K."/>
            <person name="Pangilinan J."/>
            <person name="Ruiz-Duenas F.J."/>
            <person name="Barrasa J.M."/>
            <person name="Sanchez-Garcia M."/>
            <person name="Camarero S."/>
            <person name="Miyauchi S."/>
            <person name="Serrano A."/>
            <person name="Linde D."/>
            <person name="Babiker R."/>
            <person name="Drula E."/>
            <person name="Ayuso-Fernandez I."/>
            <person name="Pacheco R."/>
            <person name="Padilla G."/>
            <person name="Ferreira P."/>
            <person name="Barriuso J."/>
            <person name="Kellner H."/>
            <person name="Castanera R."/>
            <person name="Alfaro M."/>
            <person name="Ramirez L."/>
            <person name="Pisabarro A.G."/>
            <person name="Kuo A."/>
            <person name="Tritt A."/>
            <person name="Lipzen A."/>
            <person name="He G."/>
            <person name="Yan M."/>
            <person name="Ng V."/>
            <person name="Cullen D."/>
            <person name="Martin F."/>
            <person name="Rosso M.-N."/>
            <person name="Henrissat B."/>
            <person name="Hibbett D."/>
            <person name="Martinez A.T."/>
            <person name="Grigoriev I.V."/>
        </authorList>
    </citation>
    <scope>NUCLEOTIDE SEQUENCE</scope>
    <source>
        <strain evidence="2">MF-IS2</strain>
    </source>
</reference>
<protein>
    <submittedName>
        <fullName evidence="2">Uncharacterized protein</fullName>
    </submittedName>
</protein>
<accession>A0A9P6BX07</accession>
<keyword evidence="3" id="KW-1185">Reference proteome</keyword>
<feature type="compositionally biased region" description="Polar residues" evidence="1">
    <location>
        <begin position="195"/>
        <end position="239"/>
    </location>
</feature>
<gene>
    <name evidence="2" type="ORF">P691DRAFT_808827</name>
</gene>